<evidence type="ECO:0000313" key="2">
    <source>
        <dbReference type="Proteomes" id="UP000011885"/>
    </source>
</evidence>
<reference evidence="1 2" key="1">
    <citation type="journal article" date="2013" name="Mar. Genomics">
        <title>Expression of sulfatases in Rhodopirellula baltica and the diversity of sulfatases in the genus Rhodopirellula.</title>
        <authorList>
            <person name="Wegner C.E."/>
            <person name="Richter-Heitmann T."/>
            <person name="Klindworth A."/>
            <person name="Klockow C."/>
            <person name="Richter M."/>
            <person name="Achstetter T."/>
            <person name="Glockner F.O."/>
            <person name="Harder J."/>
        </authorList>
    </citation>
    <scope>NUCLEOTIDE SEQUENCE [LARGE SCALE GENOMIC DNA]</scope>
    <source>
        <strain evidence="1 2">SM41</strain>
    </source>
</reference>
<organism evidence="1 2">
    <name type="scientific">Rhodopirellula sallentina SM41</name>
    <dbReference type="NCBI Taxonomy" id="1263870"/>
    <lineage>
        <taxon>Bacteria</taxon>
        <taxon>Pseudomonadati</taxon>
        <taxon>Planctomycetota</taxon>
        <taxon>Planctomycetia</taxon>
        <taxon>Pirellulales</taxon>
        <taxon>Pirellulaceae</taxon>
        <taxon>Rhodopirellula</taxon>
    </lineage>
</organism>
<dbReference type="EMBL" id="ANOH01000117">
    <property type="protein sequence ID" value="EMI56932.1"/>
    <property type="molecule type" value="Genomic_DNA"/>
</dbReference>
<dbReference type="Proteomes" id="UP000011885">
    <property type="component" value="Unassembled WGS sequence"/>
</dbReference>
<dbReference type="AlphaFoldDB" id="M5U637"/>
<comment type="caution">
    <text evidence="1">The sequence shown here is derived from an EMBL/GenBank/DDBJ whole genome shotgun (WGS) entry which is preliminary data.</text>
</comment>
<proteinExistence type="predicted"/>
<gene>
    <name evidence="1" type="ORF">RSSM_01613</name>
</gene>
<keyword evidence="2" id="KW-1185">Reference proteome</keyword>
<dbReference type="PATRIC" id="fig|1263870.3.peg.1726"/>
<evidence type="ECO:0000313" key="1">
    <source>
        <dbReference type="EMBL" id="EMI56932.1"/>
    </source>
</evidence>
<name>M5U637_9BACT</name>
<sequence length="59" mass="6943">MWYGWSSGDDWQARNQPRFWFADSLFKIQIAGPAETDSYRPVQEFVTEILPHTHTLISN</sequence>
<protein>
    <submittedName>
        <fullName evidence="1">Uncharacterized protein</fullName>
    </submittedName>
</protein>
<accession>M5U637</accession>